<dbReference type="Pfam" id="PF07963">
    <property type="entry name" value="N_methyl"/>
    <property type="match status" value="1"/>
</dbReference>
<keyword evidence="1" id="KW-0812">Transmembrane</keyword>
<keyword evidence="1" id="KW-1133">Transmembrane helix</keyword>
<dbReference type="NCBIfam" id="TIGR02532">
    <property type="entry name" value="IV_pilin_GFxxxE"/>
    <property type="match status" value="1"/>
</dbReference>
<protein>
    <submittedName>
        <fullName evidence="2">Type II secretion system protein</fullName>
    </submittedName>
</protein>
<proteinExistence type="predicted"/>
<dbReference type="AlphaFoldDB" id="A0A419DG13"/>
<evidence type="ECO:0000256" key="1">
    <source>
        <dbReference type="SAM" id="Phobius"/>
    </source>
</evidence>
<gene>
    <name evidence="2" type="ORF">C4544_00780</name>
</gene>
<keyword evidence="1" id="KW-0472">Membrane</keyword>
<dbReference type="PROSITE" id="PS00409">
    <property type="entry name" value="PROKAR_NTER_METHYL"/>
    <property type="match status" value="1"/>
</dbReference>
<dbReference type="Proteomes" id="UP000285655">
    <property type="component" value="Unassembled WGS sequence"/>
</dbReference>
<name>A0A419DG13_9BACT</name>
<dbReference type="EMBL" id="QZJW01000005">
    <property type="protein sequence ID" value="RJO62022.1"/>
    <property type="molecule type" value="Genomic_DNA"/>
</dbReference>
<evidence type="ECO:0000313" key="3">
    <source>
        <dbReference type="Proteomes" id="UP000285655"/>
    </source>
</evidence>
<reference evidence="2 3" key="1">
    <citation type="journal article" date="2017" name="ISME J.">
        <title>Energy and carbon metabolisms in a deep terrestrial subsurface fluid microbial community.</title>
        <authorList>
            <person name="Momper L."/>
            <person name="Jungbluth S.P."/>
            <person name="Lee M.D."/>
            <person name="Amend J.P."/>
        </authorList>
    </citation>
    <scope>NUCLEOTIDE SEQUENCE [LARGE SCALE GENOMIC DNA]</scope>
    <source>
        <strain evidence="2">SURF_29</strain>
    </source>
</reference>
<comment type="caution">
    <text evidence="2">The sequence shown here is derived from an EMBL/GenBank/DDBJ whole genome shotgun (WGS) entry which is preliminary data.</text>
</comment>
<evidence type="ECO:0000313" key="2">
    <source>
        <dbReference type="EMBL" id="RJO62022.1"/>
    </source>
</evidence>
<accession>A0A419DG13</accession>
<feature type="transmembrane region" description="Helical" evidence="1">
    <location>
        <begin position="12"/>
        <end position="36"/>
    </location>
</feature>
<dbReference type="InterPro" id="IPR012902">
    <property type="entry name" value="N_methyl_site"/>
</dbReference>
<sequence>MKKNILKNQGGMTLIELIVSMGIFAVVMTLTVGFFVRLQQLQMTYRDKADLHQEGRILSEIFSRYAGEAEQVIQSGTDLCASNTNYIAFKFKNSTGNTGLAFACTQDSPQNPRYIRMGEVDTSLLPGVIGDMPYLSSGQVTVTKFEVKRGDIATYPKTLRYNIEVDRFLSSGSAGAGEKIHFPGYLVMNNEH</sequence>
<organism evidence="2 3">
    <name type="scientific">candidate division WS5 bacterium</name>
    <dbReference type="NCBI Taxonomy" id="2093353"/>
    <lineage>
        <taxon>Bacteria</taxon>
        <taxon>candidate division WS5</taxon>
    </lineage>
</organism>